<feature type="region of interest" description="Disordered" evidence="1">
    <location>
        <begin position="60"/>
        <end position="89"/>
    </location>
</feature>
<feature type="region of interest" description="Disordered" evidence="1">
    <location>
        <begin position="1"/>
        <end position="33"/>
    </location>
</feature>
<evidence type="ECO:0000256" key="1">
    <source>
        <dbReference type="SAM" id="MobiDB-lite"/>
    </source>
</evidence>
<keyword evidence="3" id="KW-1185">Reference proteome</keyword>
<proteinExistence type="predicted"/>
<feature type="compositionally biased region" description="Polar residues" evidence="1">
    <location>
        <begin position="60"/>
        <end position="72"/>
    </location>
</feature>
<protein>
    <submittedName>
        <fullName evidence="2">Uncharacterized protein</fullName>
    </submittedName>
</protein>
<feature type="compositionally biased region" description="Low complexity" evidence="1">
    <location>
        <begin position="208"/>
        <end position="224"/>
    </location>
</feature>
<dbReference type="EMBL" id="CAUYUJ010005080">
    <property type="protein sequence ID" value="CAK0812204.1"/>
    <property type="molecule type" value="Genomic_DNA"/>
</dbReference>
<reference evidence="2" key="1">
    <citation type="submission" date="2023-10" db="EMBL/GenBank/DDBJ databases">
        <authorList>
            <person name="Chen Y."/>
            <person name="Shah S."/>
            <person name="Dougan E. K."/>
            <person name="Thang M."/>
            <person name="Chan C."/>
        </authorList>
    </citation>
    <scope>NUCLEOTIDE SEQUENCE [LARGE SCALE GENOMIC DNA]</scope>
</reference>
<comment type="caution">
    <text evidence="2">The sequence shown here is derived from an EMBL/GenBank/DDBJ whole genome shotgun (WGS) entry which is preliminary data.</text>
</comment>
<feature type="region of interest" description="Disordered" evidence="1">
    <location>
        <begin position="311"/>
        <end position="346"/>
    </location>
</feature>
<evidence type="ECO:0000313" key="2">
    <source>
        <dbReference type="EMBL" id="CAK0812204.1"/>
    </source>
</evidence>
<gene>
    <name evidence="2" type="ORF">PCOR1329_LOCUS16545</name>
</gene>
<sequence>GDPRPTRAARRQQEAAAPQPPTPPPQWLRALGYGSHDAADFDRVWRQPLTDVMARSFSTPSLAGSRLGSLSTPGAASAPQPAGGAAQQGAPDALDRLLSIEMVRSQPGQLRARITVQPPTKVSQNMADARLRELTDQARAASLVGSELAKQMRRDRCLLPRYGLQVSIKKARSQPRVRSSKSGVSRIGGCPPWSPPRARVPPARPPGRRLAPAPRRALRGSPRSCDGRRRRRSSGSREAGLLEGGRARGQGGESSLNLARRFGIGGAWPRPLSGAGGAVALTPRVARARPPAAPAFLDLLDLLLLLFSSPPPPPPAFSSAHSLTRLARGERRPLPRRGKLTTPLSP</sequence>
<organism evidence="2 3">
    <name type="scientific">Prorocentrum cordatum</name>
    <dbReference type="NCBI Taxonomy" id="2364126"/>
    <lineage>
        <taxon>Eukaryota</taxon>
        <taxon>Sar</taxon>
        <taxon>Alveolata</taxon>
        <taxon>Dinophyceae</taxon>
        <taxon>Prorocentrales</taxon>
        <taxon>Prorocentraceae</taxon>
        <taxon>Prorocentrum</taxon>
    </lineage>
</organism>
<dbReference type="Proteomes" id="UP001189429">
    <property type="component" value="Unassembled WGS sequence"/>
</dbReference>
<feature type="region of interest" description="Disordered" evidence="1">
    <location>
        <begin position="168"/>
        <end position="254"/>
    </location>
</feature>
<feature type="compositionally biased region" description="Pro residues" evidence="1">
    <location>
        <begin position="192"/>
        <end position="205"/>
    </location>
</feature>
<evidence type="ECO:0000313" key="3">
    <source>
        <dbReference type="Proteomes" id="UP001189429"/>
    </source>
</evidence>
<feature type="compositionally biased region" description="Basic residues" evidence="1">
    <location>
        <begin position="169"/>
        <end position="179"/>
    </location>
</feature>
<accession>A0ABN9R0K5</accession>
<feature type="compositionally biased region" description="Low complexity" evidence="1">
    <location>
        <begin position="73"/>
        <end position="89"/>
    </location>
</feature>
<feature type="non-terminal residue" evidence="2">
    <location>
        <position position="1"/>
    </location>
</feature>
<name>A0ABN9R0K5_9DINO</name>